<evidence type="ECO:0000313" key="2">
    <source>
        <dbReference type="Proteomes" id="UP000717696"/>
    </source>
</evidence>
<dbReference type="OrthoDB" id="5419928at2759"/>
<accession>A0A9P9JEE4</accession>
<dbReference type="EMBL" id="JAGMUU010000001">
    <property type="protein sequence ID" value="KAH7163389.1"/>
    <property type="molecule type" value="Genomic_DNA"/>
</dbReference>
<sequence length="135" mass="16321">MREDRAYRCREHGCGGFVDYAKAVKNRLARHDFALALEFELAEDAKKQDTLTTWIEYLSSKYWWLDHHTDRPQILEPDHDKAWQKVVDDKLLRRHETKEYKRTFKYSMEREKQQCRAKEVTEGLEVEAKRIYALN</sequence>
<name>A0A9P9JEE4_9HYPO</name>
<reference evidence="1" key="1">
    <citation type="journal article" date="2021" name="Nat. Commun.">
        <title>Genetic determinants of endophytism in the Arabidopsis root mycobiome.</title>
        <authorList>
            <person name="Mesny F."/>
            <person name="Miyauchi S."/>
            <person name="Thiergart T."/>
            <person name="Pickel B."/>
            <person name="Atanasova L."/>
            <person name="Karlsson M."/>
            <person name="Huettel B."/>
            <person name="Barry K.W."/>
            <person name="Haridas S."/>
            <person name="Chen C."/>
            <person name="Bauer D."/>
            <person name="Andreopoulos W."/>
            <person name="Pangilinan J."/>
            <person name="LaButti K."/>
            <person name="Riley R."/>
            <person name="Lipzen A."/>
            <person name="Clum A."/>
            <person name="Drula E."/>
            <person name="Henrissat B."/>
            <person name="Kohler A."/>
            <person name="Grigoriev I.V."/>
            <person name="Martin F.M."/>
            <person name="Hacquard S."/>
        </authorList>
    </citation>
    <scope>NUCLEOTIDE SEQUENCE</scope>
    <source>
        <strain evidence="1">MPI-CAGE-AT-0021</strain>
    </source>
</reference>
<keyword evidence="2" id="KW-1185">Reference proteome</keyword>
<protein>
    <submittedName>
        <fullName evidence="1">Uncharacterized protein</fullName>
    </submittedName>
</protein>
<dbReference type="AlphaFoldDB" id="A0A9P9JEE4"/>
<dbReference type="Proteomes" id="UP000717696">
    <property type="component" value="Unassembled WGS sequence"/>
</dbReference>
<organism evidence="1 2">
    <name type="scientific">Dactylonectria estremocensis</name>
    <dbReference type="NCBI Taxonomy" id="1079267"/>
    <lineage>
        <taxon>Eukaryota</taxon>
        <taxon>Fungi</taxon>
        <taxon>Dikarya</taxon>
        <taxon>Ascomycota</taxon>
        <taxon>Pezizomycotina</taxon>
        <taxon>Sordariomycetes</taxon>
        <taxon>Hypocreomycetidae</taxon>
        <taxon>Hypocreales</taxon>
        <taxon>Nectriaceae</taxon>
        <taxon>Dactylonectria</taxon>
    </lineage>
</organism>
<gene>
    <name evidence="1" type="ORF">B0J13DRAFT_538469</name>
</gene>
<proteinExistence type="predicted"/>
<comment type="caution">
    <text evidence="1">The sequence shown here is derived from an EMBL/GenBank/DDBJ whole genome shotgun (WGS) entry which is preliminary data.</text>
</comment>
<evidence type="ECO:0000313" key="1">
    <source>
        <dbReference type="EMBL" id="KAH7163389.1"/>
    </source>
</evidence>